<comment type="pathway">
    <text evidence="1 9">Carbohydrate degradation; pentose phosphate pathway; D-glyceraldehyde 3-phosphate and beta-D-fructose 6-phosphate from D-ribose 5-phosphate and D-xylulose 5-phosphate (non-oxidative stage): step 2/3.</text>
</comment>
<evidence type="ECO:0000256" key="2">
    <source>
        <dbReference type="ARBA" id="ARBA00008012"/>
    </source>
</evidence>
<evidence type="ECO:0000256" key="7">
    <source>
        <dbReference type="ARBA" id="ARBA00023270"/>
    </source>
</evidence>
<gene>
    <name evidence="10" type="ORF">B0F90DRAFT_1810378</name>
</gene>
<dbReference type="NCBIfam" id="TIGR00874">
    <property type="entry name" value="talAB"/>
    <property type="match status" value="1"/>
</dbReference>
<dbReference type="GO" id="GO:0009052">
    <property type="term" value="P:pentose-phosphate shunt, non-oxidative branch"/>
    <property type="evidence" value="ECO:0007669"/>
    <property type="project" value="TreeGrafter"/>
</dbReference>
<name>A0AAD4QNB8_9AGAM</name>
<evidence type="ECO:0000256" key="8">
    <source>
        <dbReference type="ARBA" id="ARBA00048810"/>
    </source>
</evidence>
<comment type="similarity">
    <text evidence="2">Belongs to the transaldolase family. Type 1 subfamily.</text>
</comment>
<dbReference type="PROSITE" id="PS01054">
    <property type="entry name" value="TRANSALDOLASE_1"/>
    <property type="match status" value="1"/>
</dbReference>
<reference evidence="10" key="1">
    <citation type="journal article" date="2022" name="New Phytol.">
        <title>Evolutionary transition to the ectomycorrhizal habit in the genomes of a hyperdiverse lineage of mushroom-forming fungi.</title>
        <authorList>
            <person name="Looney B."/>
            <person name="Miyauchi S."/>
            <person name="Morin E."/>
            <person name="Drula E."/>
            <person name="Courty P.E."/>
            <person name="Kohler A."/>
            <person name="Kuo A."/>
            <person name="LaButti K."/>
            <person name="Pangilinan J."/>
            <person name="Lipzen A."/>
            <person name="Riley R."/>
            <person name="Andreopoulos W."/>
            <person name="He G."/>
            <person name="Johnson J."/>
            <person name="Nolan M."/>
            <person name="Tritt A."/>
            <person name="Barry K.W."/>
            <person name="Grigoriev I.V."/>
            <person name="Nagy L.G."/>
            <person name="Hibbett D."/>
            <person name="Henrissat B."/>
            <person name="Matheny P.B."/>
            <person name="Labbe J."/>
            <person name="Martin F.M."/>
        </authorList>
    </citation>
    <scope>NUCLEOTIDE SEQUENCE</scope>
    <source>
        <strain evidence="10">BPL690</strain>
    </source>
</reference>
<dbReference type="AlphaFoldDB" id="A0AAD4QNB8"/>
<dbReference type="PANTHER" id="PTHR10683:SF18">
    <property type="entry name" value="TRANSALDOLASE"/>
    <property type="match status" value="1"/>
</dbReference>
<dbReference type="CDD" id="cd00957">
    <property type="entry name" value="Transaldolase_TalAB"/>
    <property type="match status" value="1"/>
</dbReference>
<dbReference type="EC" id="2.2.1.2" evidence="3 9"/>
<dbReference type="Proteomes" id="UP001203297">
    <property type="component" value="Unassembled WGS sequence"/>
</dbReference>
<evidence type="ECO:0000256" key="5">
    <source>
        <dbReference type="ARBA" id="ARBA00022679"/>
    </source>
</evidence>
<evidence type="ECO:0000256" key="4">
    <source>
        <dbReference type="ARBA" id="ARBA00018292"/>
    </source>
</evidence>
<dbReference type="Pfam" id="PF00923">
    <property type="entry name" value="TAL_FSA"/>
    <property type="match status" value="1"/>
</dbReference>
<organism evidence="10 11">
    <name type="scientific">Multifurca ochricompacta</name>
    <dbReference type="NCBI Taxonomy" id="376703"/>
    <lineage>
        <taxon>Eukaryota</taxon>
        <taxon>Fungi</taxon>
        <taxon>Dikarya</taxon>
        <taxon>Basidiomycota</taxon>
        <taxon>Agaricomycotina</taxon>
        <taxon>Agaricomycetes</taxon>
        <taxon>Russulales</taxon>
        <taxon>Russulaceae</taxon>
        <taxon>Multifurca</taxon>
    </lineage>
</organism>
<protein>
    <recommendedName>
        <fullName evidence="4 9">Transaldolase</fullName>
        <ecNumber evidence="3 9">2.2.1.2</ecNumber>
    </recommendedName>
</protein>
<keyword evidence="6 9" id="KW-0570">Pentose shunt</keyword>
<dbReference type="InterPro" id="IPR018225">
    <property type="entry name" value="Transaldolase_AS"/>
</dbReference>
<dbReference type="InterPro" id="IPR001585">
    <property type="entry name" value="TAL/FSA"/>
</dbReference>
<dbReference type="InterPro" id="IPR004730">
    <property type="entry name" value="Transaldolase_1"/>
</dbReference>
<comment type="caution">
    <text evidence="10">The sequence shown here is derived from an EMBL/GenBank/DDBJ whole genome shotgun (WGS) entry which is preliminary data.</text>
</comment>
<accession>A0AAD4QNB8</accession>
<comment type="function">
    <text evidence="9">Catalyzes the rate-limiting step of the non-oxidative phase in the pentose phosphate pathway. Catalyzes the reversible conversion of sedheptulose-7-phosphate and D-glyceraldehyde 3-phosphate into erythrose-4-phosphate and beta-D-fructose 6-phosphate.</text>
</comment>
<dbReference type="GO" id="GO:0005975">
    <property type="term" value="P:carbohydrate metabolic process"/>
    <property type="evidence" value="ECO:0007669"/>
    <property type="project" value="InterPro"/>
</dbReference>
<keyword evidence="11" id="KW-1185">Reference proteome</keyword>
<dbReference type="HAMAP" id="MF_00492">
    <property type="entry name" value="Transaldolase_1"/>
    <property type="match status" value="1"/>
</dbReference>
<evidence type="ECO:0000313" key="10">
    <source>
        <dbReference type="EMBL" id="KAI0300496.1"/>
    </source>
</evidence>
<evidence type="ECO:0000256" key="1">
    <source>
        <dbReference type="ARBA" id="ARBA00004857"/>
    </source>
</evidence>
<dbReference type="InterPro" id="IPR013785">
    <property type="entry name" value="Aldolase_TIM"/>
</dbReference>
<dbReference type="GO" id="GO:0004801">
    <property type="term" value="F:transaldolase activity"/>
    <property type="evidence" value="ECO:0007669"/>
    <property type="project" value="UniProtKB-EC"/>
</dbReference>
<evidence type="ECO:0000256" key="6">
    <source>
        <dbReference type="ARBA" id="ARBA00023126"/>
    </source>
</evidence>
<keyword evidence="7" id="KW-0704">Schiff base</keyword>
<dbReference type="GO" id="GO:0005737">
    <property type="term" value="C:cytoplasm"/>
    <property type="evidence" value="ECO:0007669"/>
    <property type="project" value="InterPro"/>
</dbReference>
<proteinExistence type="inferred from homology"/>
<dbReference type="PANTHER" id="PTHR10683">
    <property type="entry name" value="TRANSALDOLASE"/>
    <property type="match status" value="1"/>
</dbReference>
<dbReference type="EMBL" id="WTXG01000018">
    <property type="protein sequence ID" value="KAI0300496.1"/>
    <property type="molecule type" value="Genomic_DNA"/>
</dbReference>
<dbReference type="PROSITE" id="PS00958">
    <property type="entry name" value="TRANSALDOLASE_2"/>
    <property type="match status" value="1"/>
</dbReference>
<dbReference type="FunFam" id="3.20.20.70:FF:000088">
    <property type="entry name" value="Transaldolase"/>
    <property type="match status" value="1"/>
</dbReference>
<keyword evidence="5 9" id="KW-0808">Transferase</keyword>
<dbReference type="Gene3D" id="3.20.20.70">
    <property type="entry name" value="Aldolase class I"/>
    <property type="match status" value="1"/>
</dbReference>
<dbReference type="SUPFAM" id="SSF51569">
    <property type="entry name" value="Aldolase"/>
    <property type="match status" value="1"/>
</dbReference>
<evidence type="ECO:0000313" key="11">
    <source>
        <dbReference type="Proteomes" id="UP001203297"/>
    </source>
</evidence>
<evidence type="ECO:0000256" key="9">
    <source>
        <dbReference type="RuleBase" id="RU000501"/>
    </source>
</evidence>
<comment type="catalytic activity">
    <reaction evidence="8 9">
        <text>D-sedoheptulose 7-phosphate + D-glyceraldehyde 3-phosphate = D-erythrose 4-phosphate + beta-D-fructose 6-phosphate</text>
        <dbReference type="Rhea" id="RHEA:17053"/>
        <dbReference type="ChEBI" id="CHEBI:16897"/>
        <dbReference type="ChEBI" id="CHEBI:57483"/>
        <dbReference type="ChEBI" id="CHEBI:57634"/>
        <dbReference type="ChEBI" id="CHEBI:59776"/>
        <dbReference type="EC" id="2.2.1.2"/>
    </reaction>
</comment>
<evidence type="ECO:0000256" key="3">
    <source>
        <dbReference type="ARBA" id="ARBA00013151"/>
    </source>
</evidence>
<sequence length="325" mass="36015">MTTSLDQLKQTGTVVVSDSGDFETIDIYKPQDATTNPSLLLAAANKSAYSRLIDVALAYGKEKGRTIDEQVDAATDRLLVEFGKEILSIIPGRVSTEVDARLSFDKEATKAKARHLISLYESVGIKKERVLIKIASTWEGIQAARDLERDEGIHCNLTLLFGFGQAVACAEAGVTLISPFVGRILDWHKKTTGKNYEGDEDPGVQSVKRIFNYYKQYGYKTIVMGASFRNVGEIKALAGVDFLTIAPSLLEELRNSTENVPKRLNAQVAAQADPIPKVSFIDNEPEFRWALLQDQMAFDKLHEGIKKFAEDGETLKQVLRKKLEA</sequence>